<gene>
    <name evidence="2" type="ORF">A4U43_C02F6820</name>
</gene>
<dbReference type="AlphaFoldDB" id="A0A5P1FJ97"/>
<name>A0A5P1FJ97_ASPOF</name>
<feature type="compositionally biased region" description="Basic and acidic residues" evidence="1">
    <location>
        <begin position="18"/>
        <end position="66"/>
    </location>
</feature>
<keyword evidence="3" id="KW-1185">Reference proteome</keyword>
<organism evidence="2 3">
    <name type="scientific">Asparagus officinalis</name>
    <name type="common">Garden asparagus</name>
    <dbReference type="NCBI Taxonomy" id="4686"/>
    <lineage>
        <taxon>Eukaryota</taxon>
        <taxon>Viridiplantae</taxon>
        <taxon>Streptophyta</taxon>
        <taxon>Embryophyta</taxon>
        <taxon>Tracheophyta</taxon>
        <taxon>Spermatophyta</taxon>
        <taxon>Magnoliopsida</taxon>
        <taxon>Liliopsida</taxon>
        <taxon>Asparagales</taxon>
        <taxon>Asparagaceae</taxon>
        <taxon>Asparagoideae</taxon>
        <taxon>Asparagus</taxon>
    </lineage>
</organism>
<dbReference type="EMBL" id="CM007382">
    <property type="protein sequence ID" value="ONK77467.1"/>
    <property type="molecule type" value="Genomic_DNA"/>
</dbReference>
<feature type="region of interest" description="Disordered" evidence="1">
    <location>
        <begin position="1"/>
        <end position="66"/>
    </location>
</feature>
<protein>
    <submittedName>
        <fullName evidence="2">Uncharacterized protein</fullName>
    </submittedName>
</protein>
<proteinExistence type="predicted"/>
<sequence length="134" mass="15887">MLIRRPLRPILKKFTQQKQEREKKDVRKDESRGEEPKIALERKDEVENEDDHGKEMEENKDDKAHMDIEVEESGRTIKKPKFLKSPFQIVIPKKRSKGKKALVVVEDDDDKREKKEEKELVIAYTDTRTSVDEL</sequence>
<dbReference type="Proteomes" id="UP000243459">
    <property type="component" value="Chromosome 2"/>
</dbReference>
<evidence type="ECO:0000313" key="3">
    <source>
        <dbReference type="Proteomes" id="UP000243459"/>
    </source>
</evidence>
<reference evidence="3" key="1">
    <citation type="journal article" date="2017" name="Nat. Commun.">
        <title>The asparagus genome sheds light on the origin and evolution of a young Y chromosome.</title>
        <authorList>
            <person name="Harkess A."/>
            <person name="Zhou J."/>
            <person name="Xu C."/>
            <person name="Bowers J.E."/>
            <person name="Van der Hulst R."/>
            <person name="Ayyampalayam S."/>
            <person name="Mercati F."/>
            <person name="Riccardi P."/>
            <person name="McKain M.R."/>
            <person name="Kakrana A."/>
            <person name="Tang H."/>
            <person name="Ray J."/>
            <person name="Groenendijk J."/>
            <person name="Arikit S."/>
            <person name="Mathioni S.M."/>
            <person name="Nakano M."/>
            <person name="Shan H."/>
            <person name="Telgmann-Rauber A."/>
            <person name="Kanno A."/>
            <person name="Yue Z."/>
            <person name="Chen H."/>
            <person name="Li W."/>
            <person name="Chen Y."/>
            <person name="Xu X."/>
            <person name="Zhang Y."/>
            <person name="Luo S."/>
            <person name="Chen H."/>
            <person name="Gao J."/>
            <person name="Mao Z."/>
            <person name="Pires J.C."/>
            <person name="Luo M."/>
            <person name="Kudrna D."/>
            <person name="Wing R.A."/>
            <person name="Meyers B.C."/>
            <person name="Yi K."/>
            <person name="Kong H."/>
            <person name="Lavrijsen P."/>
            <person name="Sunseri F."/>
            <person name="Falavigna A."/>
            <person name="Ye Y."/>
            <person name="Leebens-Mack J.H."/>
            <person name="Chen G."/>
        </authorList>
    </citation>
    <scope>NUCLEOTIDE SEQUENCE [LARGE SCALE GENOMIC DNA]</scope>
    <source>
        <strain evidence="3">cv. DH0086</strain>
    </source>
</reference>
<evidence type="ECO:0000256" key="1">
    <source>
        <dbReference type="SAM" id="MobiDB-lite"/>
    </source>
</evidence>
<evidence type="ECO:0000313" key="2">
    <source>
        <dbReference type="EMBL" id="ONK77467.1"/>
    </source>
</evidence>
<feature type="compositionally biased region" description="Basic residues" evidence="1">
    <location>
        <begin position="1"/>
        <end position="11"/>
    </location>
</feature>
<accession>A0A5P1FJ97</accession>
<dbReference type="Gramene" id="ONK77467">
    <property type="protein sequence ID" value="ONK77467"/>
    <property type="gene ID" value="A4U43_C02F6820"/>
</dbReference>